<feature type="signal peptide" evidence="17">
    <location>
        <begin position="1"/>
        <end position="21"/>
    </location>
</feature>
<accession>A0AAE8N703</accession>
<evidence type="ECO:0000313" key="20">
    <source>
        <dbReference type="Proteomes" id="UP001187682"/>
    </source>
</evidence>
<comment type="caution">
    <text evidence="19">The sequence shown here is derived from an EMBL/GenBank/DDBJ whole genome shotgun (WGS) entry which is preliminary data.</text>
</comment>
<evidence type="ECO:0000256" key="16">
    <source>
        <dbReference type="SAM" id="Phobius"/>
    </source>
</evidence>
<feature type="region of interest" description="Disordered" evidence="15">
    <location>
        <begin position="431"/>
        <end position="462"/>
    </location>
</feature>
<evidence type="ECO:0000256" key="10">
    <source>
        <dbReference type="ARBA" id="ARBA00023136"/>
    </source>
</evidence>
<keyword evidence="6" id="KW-0325">Glycoprotein</keyword>
<evidence type="ECO:0000256" key="1">
    <source>
        <dbReference type="ARBA" id="ARBA00004141"/>
    </source>
</evidence>
<sequence length="462" mass="50500">MRHWLLAGLALLSLGISPAVAQAEELANAIASLPDCASKCITSAVIDSSCAPTDKACICADEALLDVATVCVKGACTIKQALHAKNVTMTLCDVPIRNKTKSLNTTTIILSSIALAITIFRLVFKSWTSISWSPDDWAILVAIIVGVANKVVTLAGVGTHGIGQDIWTLPFDTVTKFAHFFYFQEILYFAEVALLKVSILLFYLRIFPTPNIRRILWATLVLNCMFGVTFVILAIFQCTPIHLFWTKWDGEHEGLGRCVNLDAPAWSNAIISIVFDVWMLAIPLSQLHRLQLHWKRKLGVGLMFIVGAFVTIVSILRLQSLVELAKSYDNPTWYNAPVIKWSVIEINVGLICASMPTLRLALARASKVFRETTMDKSLGASYPLEGATTGRGNISRVVATADRERHVVPAGGVAFSKSFEVEYTQADDSSIMPMNEFTGGASVRTSGSDKSSSREDVREGGR</sequence>
<comment type="similarity">
    <text evidence="4">Belongs to the RBT5 family.</text>
</comment>
<evidence type="ECO:0000256" key="17">
    <source>
        <dbReference type="SAM" id="SignalP"/>
    </source>
</evidence>
<dbReference type="Proteomes" id="UP001187682">
    <property type="component" value="Unassembled WGS sequence"/>
</dbReference>
<feature type="transmembrane region" description="Helical" evidence="16">
    <location>
        <begin position="136"/>
        <end position="157"/>
    </location>
</feature>
<feature type="disulfide bond" evidence="14">
    <location>
        <begin position="40"/>
        <end position="71"/>
    </location>
</feature>
<feature type="chain" id="PRO_5042203137" evidence="17">
    <location>
        <begin position="22"/>
        <end position="462"/>
    </location>
</feature>
<feature type="transmembrane region" description="Helical" evidence="16">
    <location>
        <begin position="103"/>
        <end position="124"/>
    </location>
</feature>
<keyword evidence="14" id="KW-0479">Metal-binding</keyword>
<evidence type="ECO:0000256" key="11">
    <source>
        <dbReference type="ARBA" id="ARBA00023157"/>
    </source>
</evidence>
<reference evidence="19" key="1">
    <citation type="submission" date="2018-03" db="EMBL/GenBank/DDBJ databases">
        <authorList>
            <person name="Guldener U."/>
        </authorList>
    </citation>
    <scope>NUCLEOTIDE SEQUENCE</scope>
</reference>
<feature type="disulfide bond" evidence="14">
    <location>
        <begin position="36"/>
        <end position="76"/>
    </location>
</feature>
<dbReference type="GO" id="GO:0046872">
    <property type="term" value="F:metal ion binding"/>
    <property type="evidence" value="ECO:0007669"/>
    <property type="project" value="UniProtKB-UniRule"/>
</dbReference>
<feature type="transmembrane region" description="Helical" evidence="16">
    <location>
        <begin position="338"/>
        <end position="362"/>
    </location>
</feature>
<evidence type="ECO:0000256" key="9">
    <source>
        <dbReference type="ARBA" id="ARBA00022989"/>
    </source>
</evidence>
<feature type="transmembrane region" description="Helical" evidence="16">
    <location>
        <begin position="298"/>
        <end position="318"/>
    </location>
</feature>
<evidence type="ECO:0000256" key="12">
    <source>
        <dbReference type="ARBA" id="ARBA00023288"/>
    </source>
</evidence>
<evidence type="ECO:0000256" key="5">
    <source>
        <dbReference type="ARBA" id="ARBA00022525"/>
    </source>
</evidence>
<feature type="transmembrane region" description="Helical" evidence="16">
    <location>
        <begin position="177"/>
        <end position="203"/>
    </location>
</feature>
<feature type="transmembrane region" description="Helical" evidence="16">
    <location>
        <begin position="215"/>
        <end position="245"/>
    </location>
</feature>
<keyword evidence="6" id="KW-0336">GPI-anchor</keyword>
<evidence type="ECO:0000256" key="3">
    <source>
        <dbReference type="ARBA" id="ARBA00004613"/>
    </source>
</evidence>
<evidence type="ECO:0000256" key="2">
    <source>
        <dbReference type="ARBA" id="ARBA00004589"/>
    </source>
</evidence>
<evidence type="ECO:0000256" key="13">
    <source>
        <dbReference type="ARBA" id="ARBA00038359"/>
    </source>
</evidence>
<keyword evidence="14" id="KW-0349">Heme</keyword>
<evidence type="ECO:0000256" key="7">
    <source>
        <dbReference type="ARBA" id="ARBA00022692"/>
    </source>
</evidence>
<evidence type="ECO:0000259" key="18">
    <source>
        <dbReference type="PROSITE" id="PS52012"/>
    </source>
</evidence>
<feature type="compositionally biased region" description="Basic and acidic residues" evidence="15">
    <location>
        <begin position="451"/>
        <end position="462"/>
    </location>
</feature>
<keyword evidence="8 17" id="KW-0732">Signal</keyword>
<feature type="domain" description="CFEM" evidence="18">
    <location>
        <begin position="9"/>
        <end position="119"/>
    </location>
</feature>
<keyword evidence="10 16" id="KW-0472">Membrane</keyword>
<evidence type="ECO:0000256" key="15">
    <source>
        <dbReference type="SAM" id="MobiDB-lite"/>
    </source>
</evidence>
<comment type="subcellular location">
    <subcellularLocation>
        <location evidence="2">Membrane</location>
        <topology evidence="2">Lipid-anchor</topology>
        <topology evidence="2">GPI-anchor</topology>
    </subcellularLocation>
    <subcellularLocation>
        <location evidence="1">Membrane</location>
        <topology evidence="1">Multi-pass membrane protein</topology>
    </subcellularLocation>
    <subcellularLocation>
        <location evidence="3">Secreted</location>
    </subcellularLocation>
</comment>
<organism evidence="19 20">
    <name type="scientific">Cephalotrichum gorgonifer</name>
    <dbReference type="NCBI Taxonomy" id="2041049"/>
    <lineage>
        <taxon>Eukaryota</taxon>
        <taxon>Fungi</taxon>
        <taxon>Dikarya</taxon>
        <taxon>Ascomycota</taxon>
        <taxon>Pezizomycotina</taxon>
        <taxon>Sordariomycetes</taxon>
        <taxon>Hypocreomycetidae</taxon>
        <taxon>Microascales</taxon>
        <taxon>Microascaceae</taxon>
        <taxon>Cephalotrichum</taxon>
    </lineage>
</organism>
<keyword evidence="7 16" id="KW-0812">Transmembrane</keyword>
<dbReference type="PANTHER" id="PTHR33048">
    <property type="entry name" value="PTH11-LIKE INTEGRAL MEMBRANE PROTEIN (AFU_ORTHOLOGUE AFUA_5G11245)"/>
    <property type="match status" value="1"/>
</dbReference>
<keyword evidence="11 14" id="KW-1015">Disulfide bond</keyword>
<dbReference type="PROSITE" id="PS52012">
    <property type="entry name" value="CFEM"/>
    <property type="match status" value="1"/>
</dbReference>
<evidence type="ECO:0000256" key="14">
    <source>
        <dbReference type="PROSITE-ProRule" id="PRU01356"/>
    </source>
</evidence>
<dbReference type="PANTHER" id="PTHR33048:SF143">
    <property type="entry name" value="EXTRACELLULAR MEMBRANE PROTEIN CFEM DOMAIN-CONTAINING PROTEIN-RELATED"/>
    <property type="match status" value="1"/>
</dbReference>
<dbReference type="GO" id="GO:0098552">
    <property type="term" value="C:side of membrane"/>
    <property type="evidence" value="ECO:0007669"/>
    <property type="project" value="UniProtKB-KW"/>
</dbReference>
<protein>
    <submittedName>
        <fullName evidence="19">Related to integral membrane protein PTH11</fullName>
    </submittedName>
</protein>
<dbReference type="InterPro" id="IPR052337">
    <property type="entry name" value="SAT4-like"/>
</dbReference>
<dbReference type="InterPro" id="IPR049326">
    <property type="entry name" value="Rhodopsin_dom_fungi"/>
</dbReference>
<dbReference type="AlphaFoldDB" id="A0AAE8N703"/>
<feature type="disulfide bond" evidence="14">
    <location>
        <begin position="50"/>
        <end position="57"/>
    </location>
</feature>
<dbReference type="Pfam" id="PF05730">
    <property type="entry name" value="CFEM"/>
    <property type="match status" value="1"/>
</dbReference>
<gene>
    <name evidence="19" type="ORF">DNG_10124</name>
</gene>
<name>A0AAE8N703_9PEZI</name>
<keyword evidence="9 16" id="KW-1133">Transmembrane helix</keyword>
<feature type="binding site" description="axial binding residue" evidence="14">
    <location>
        <position position="54"/>
    </location>
    <ligand>
        <name>heme</name>
        <dbReference type="ChEBI" id="CHEBI:30413"/>
    </ligand>
    <ligandPart>
        <name>Fe</name>
        <dbReference type="ChEBI" id="CHEBI:18248"/>
    </ligandPart>
</feature>
<proteinExistence type="inferred from homology"/>
<dbReference type="InterPro" id="IPR008427">
    <property type="entry name" value="Extracellular_membr_CFEM_dom"/>
</dbReference>
<dbReference type="GO" id="GO:0005576">
    <property type="term" value="C:extracellular region"/>
    <property type="evidence" value="ECO:0007669"/>
    <property type="project" value="UniProtKB-SubCell"/>
</dbReference>
<dbReference type="EMBL" id="ONZQ02000020">
    <property type="protein sequence ID" value="SPO07430.1"/>
    <property type="molecule type" value="Genomic_DNA"/>
</dbReference>
<comment type="similarity">
    <text evidence="13">Belongs to the SAT4 family.</text>
</comment>
<keyword evidence="5" id="KW-0964">Secreted</keyword>
<dbReference type="Pfam" id="PF20684">
    <property type="entry name" value="Fung_rhodopsin"/>
    <property type="match status" value="1"/>
</dbReference>
<keyword evidence="20" id="KW-1185">Reference proteome</keyword>
<feature type="disulfide bond" evidence="14">
    <location>
        <begin position="59"/>
        <end position="92"/>
    </location>
</feature>
<evidence type="ECO:0000313" key="19">
    <source>
        <dbReference type="EMBL" id="SPO07430.1"/>
    </source>
</evidence>
<evidence type="ECO:0000256" key="8">
    <source>
        <dbReference type="ARBA" id="ARBA00022729"/>
    </source>
</evidence>
<keyword evidence="14" id="KW-0408">Iron</keyword>
<evidence type="ECO:0000256" key="4">
    <source>
        <dbReference type="ARBA" id="ARBA00010031"/>
    </source>
</evidence>
<evidence type="ECO:0000256" key="6">
    <source>
        <dbReference type="ARBA" id="ARBA00022622"/>
    </source>
</evidence>
<feature type="transmembrane region" description="Helical" evidence="16">
    <location>
        <begin position="265"/>
        <end position="286"/>
    </location>
</feature>
<keyword evidence="12" id="KW-0449">Lipoprotein</keyword>